<evidence type="ECO:0000313" key="2">
    <source>
        <dbReference type="EMBL" id="GGP07094.1"/>
    </source>
</evidence>
<reference evidence="2" key="1">
    <citation type="journal article" date="2014" name="Int. J. Syst. Evol. Microbiol.">
        <title>Complete genome sequence of Corynebacterium casei LMG S-19264T (=DSM 44701T), isolated from a smear-ripened cheese.</title>
        <authorList>
            <consortium name="US DOE Joint Genome Institute (JGI-PGF)"/>
            <person name="Walter F."/>
            <person name="Albersmeier A."/>
            <person name="Kalinowski J."/>
            <person name="Ruckert C."/>
        </authorList>
    </citation>
    <scope>NUCLEOTIDE SEQUENCE</scope>
    <source>
        <strain evidence="2">CGMCC 4.7430</strain>
    </source>
</reference>
<keyword evidence="1" id="KW-1133">Transmembrane helix</keyword>
<evidence type="ECO:0008006" key="4">
    <source>
        <dbReference type="Google" id="ProtNLM"/>
    </source>
</evidence>
<feature type="transmembrane region" description="Helical" evidence="1">
    <location>
        <begin position="114"/>
        <end position="136"/>
    </location>
</feature>
<keyword evidence="1" id="KW-0472">Membrane</keyword>
<feature type="transmembrane region" description="Helical" evidence="1">
    <location>
        <begin position="376"/>
        <end position="394"/>
    </location>
</feature>
<dbReference type="AlphaFoldDB" id="A0A918A5T1"/>
<feature type="transmembrane region" description="Helical" evidence="1">
    <location>
        <begin position="148"/>
        <end position="167"/>
    </location>
</feature>
<name>A0A918A5T1_9ACTN</name>
<sequence>MTAVAAHRIGVRRLLTLLGGRATFRLLLYGSSGVLVAAWSREDFNAYAAAVGAVGWLCMVVQSGPEKAALTLIPRASRTREQLAGLLRAVVAYVPLPFTVAAAVGLVLAPGSTVTIYLLAIAYYIGLGCGSLGVAVHRALGRYTYDTVHFSLLGLGMIALAGLAFTAHLRPTGYLAGLLALVTVLNLVLLRGLPRATGSRRALRGLLAGTVLLMGAADVMSNAIVGTLFVELSVSAHAGQSGDLYLMILGWGFAASVVYTVQRIYQPRLALWMTSGGSARARTFGRRVADLAIVTSALWLVLAGAALAAGVAGTRSLLALAVLLASLLPANTLASFGVFVLENSGKSGLRHSARAAVLAWAAVAALGALTVPLAGAAGAVYALGAQGFVLGLALRRRM</sequence>
<keyword evidence="1" id="KW-0812">Transmembrane</keyword>
<feature type="transmembrane region" description="Helical" evidence="1">
    <location>
        <begin position="353"/>
        <end position="370"/>
    </location>
</feature>
<organism evidence="2 3">
    <name type="scientific">Nonomuraea glycinis</name>
    <dbReference type="NCBI Taxonomy" id="2047744"/>
    <lineage>
        <taxon>Bacteria</taxon>
        <taxon>Bacillati</taxon>
        <taxon>Actinomycetota</taxon>
        <taxon>Actinomycetes</taxon>
        <taxon>Streptosporangiales</taxon>
        <taxon>Streptosporangiaceae</taxon>
        <taxon>Nonomuraea</taxon>
    </lineage>
</organism>
<proteinExistence type="predicted"/>
<evidence type="ECO:0000313" key="3">
    <source>
        <dbReference type="Proteomes" id="UP000660745"/>
    </source>
</evidence>
<feature type="transmembrane region" description="Helical" evidence="1">
    <location>
        <begin position="244"/>
        <end position="261"/>
    </location>
</feature>
<protein>
    <recommendedName>
        <fullName evidence="4">Polysaccharide biosynthesis protein</fullName>
    </recommendedName>
</protein>
<reference evidence="2" key="2">
    <citation type="submission" date="2020-09" db="EMBL/GenBank/DDBJ databases">
        <authorList>
            <person name="Sun Q."/>
            <person name="Zhou Y."/>
        </authorList>
    </citation>
    <scope>NUCLEOTIDE SEQUENCE</scope>
    <source>
        <strain evidence="2">CGMCC 4.7430</strain>
    </source>
</reference>
<feature type="transmembrane region" description="Helical" evidence="1">
    <location>
        <begin position="46"/>
        <end position="64"/>
    </location>
</feature>
<feature type="transmembrane region" description="Helical" evidence="1">
    <location>
        <begin position="288"/>
        <end position="311"/>
    </location>
</feature>
<feature type="transmembrane region" description="Helical" evidence="1">
    <location>
        <begin position="205"/>
        <end position="224"/>
    </location>
</feature>
<keyword evidence="3" id="KW-1185">Reference proteome</keyword>
<feature type="transmembrane region" description="Helical" evidence="1">
    <location>
        <begin position="317"/>
        <end position="341"/>
    </location>
</feature>
<feature type="transmembrane region" description="Helical" evidence="1">
    <location>
        <begin position="173"/>
        <end position="193"/>
    </location>
</feature>
<accession>A0A918A5T1</accession>
<gene>
    <name evidence="2" type="ORF">GCM10012278_33490</name>
</gene>
<dbReference type="EMBL" id="BMNK01000005">
    <property type="protein sequence ID" value="GGP07094.1"/>
    <property type="molecule type" value="Genomic_DNA"/>
</dbReference>
<dbReference type="Proteomes" id="UP000660745">
    <property type="component" value="Unassembled WGS sequence"/>
</dbReference>
<dbReference type="RefSeq" id="WP_189139545.1">
    <property type="nucleotide sequence ID" value="NZ_BMNK01000005.1"/>
</dbReference>
<feature type="transmembrane region" description="Helical" evidence="1">
    <location>
        <begin position="22"/>
        <end position="40"/>
    </location>
</feature>
<comment type="caution">
    <text evidence="2">The sequence shown here is derived from an EMBL/GenBank/DDBJ whole genome shotgun (WGS) entry which is preliminary data.</text>
</comment>
<feature type="transmembrane region" description="Helical" evidence="1">
    <location>
        <begin position="85"/>
        <end position="108"/>
    </location>
</feature>
<evidence type="ECO:0000256" key="1">
    <source>
        <dbReference type="SAM" id="Phobius"/>
    </source>
</evidence>